<accession>A0A7W9AJK6</accession>
<dbReference type="AlphaFoldDB" id="A0A7W9AJK6"/>
<evidence type="ECO:0000313" key="4">
    <source>
        <dbReference type="Proteomes" id="UP000549617"/>
    </source>
</evidence>
<dbReference type="Pfam" id="PF07486">
    <property type="entry name" value="Hydrolase_2"/>
    <property type="match status" value="1"/>
</dbReference>
<dbReference type="InterPro" id="IPR011105">
    <property type="entry name" value="Cell_wall_hydrolase_SleB"/>
</dbReference>
<gene>
    <name evidence="3" type="ORF">FHS49_002643</name>
</gene>
<name>A0A7W9AJK6_9SPHN</name>
<evidence type="ECO:0000313" key="3">
    <source>
        <dbReference type="EMBL" id="MBB5686619.1"/>
    </source>
</evidence>
<feature type="domain" description="Cell wall hydrolase SleB" evidence="2">
    <location>
        <begin position="125"/>
        <end position="233"/>
    </location>
</feature>
<keyword evidence="4" id="KW-1185">Reference proteome</keyword>
<sequence length="330" mass="35432">MANTPSFWMRNPSFWLILLSVILCAGTLAWGFIPPTAAPVYTLPVELVIPTDAKRIALEAGPETFTFQQVAPEKAVELNAAVPLVTGPNPPAKPFKFDLAATTAIGRLTAIDCLTAAIYYEAASETETGQRAVAQVVLNRVRHPSYPNSVCGVVFQGAERSTGCQFTFTCDGALARPPVPALWLRARRFAEQALSGFVERNVGLSTHYHTNWVVPYWSGNLAKTALVGTHIFYRWQGGAGTPRAFTNHYAGEGPPPTKFALLQGFLMSQDGSALPVDPLVAETPALAEVPKAPETPPSPLPTTRKVAADAAKPTLAADENRGQLVRDQAQ</sequence>
<feature type="compositionally biased region" description="Low complexity" evidence="1">
    <location>
        <begin position="308"/>
        <end position="317"/>
    </location>
</feature>
<dbReference type="InterPro" id="IPR042047">
    <property type="entry name" value="SleB_dom1"/>
</dbReference>
<proteinExistence type="predicted"/>
<dbReference type="EMBL" id="JACIJC010000004">
    <property type="protein sequence ID" value="MBB5686619.1"/>
    <property type="molecule type" value="Genomic_DNA"/>
</dbReference>
<dbReference type="RefSeq" id="WP_343052979.1">
    <property type="nucleotide sequence ID" value="NZ_JACIJC010000004.1"/>
</dbReference>
<organism evidence="3 4">
    <name type="scientific">Sphingobium boeckii</name>
    <dbReference type="NCBI Taxonomy" id="1082345"/>
    <lineage>
        <taxon>Bacteria</taxon>
        <taxon>Pseudomonadati</taxon>
        <taxon>Pseudomonadota</taxon>
        <taxon>Alphaproteobacteria</taxon>
        <taxon>Sphingomonadales</taxon>
        <taxon>Sphingomonadaceae</taxon>
        <taxon>Sphingobium</taxon>
    </lineage>
</organism>
<dbReference type="GO" id="GO:0016787">
    <property type="term" value="F:hydrolase activity"/>
    <property type="evidence" value="ECO:0007669"/>
    <property type="project" value="UniProtKB-KW"/>
</dbReference>
<reference evidence="3 4" key="1">
    <citation type="submission" date="2020-08" db="EMBL/GenBank/DDBJ databases">
        <title>Genomic Encyclopedia of Type Strains, Phase IV (KMG-IV): sequencing the most valuable type-strain genomes for metagenomic binning, comparative biology and taxonomic classification.</title>
        <authorList>
            <person name="Goeker M."/>
        </authorList>
    </citation>
    <scope>NUCLEOTIDE SEQUENCE [LARGE SCALE GENOMIC DNA]</scope>
    <source>
        <strain evidence="3 4">DSM 25079</strain>
    </source>
</reference>
<protein>
    <submittedName>
        <fullName evidence="3">Spore germination cell wall hydrolase CwlJ-like protein</fullName>
    </submittedName>
</protein>
<evidence type="ECO:0000256" key="1">
    <source>
        <dbReference type="SAM" id="MobiDB-lite"/>
    </source>
</evidence>
<comment type="caution">
    <text evidence="3">The sequence shown here is derived from an EMBL/GenBank/DDBJ whole genome shotgun (WGS) entry which is preliminary data.</text>
</comment>
<keyword evidence="3" id="KW-0378">Hydrolase</keyword>
<evidence type="ECO:0000259" key="2">
    <source>
        <dbReference type="Pfam" id="PF07486"/>
    </source>
</evidence>
<dbReference type="Gene3D" id="1.10.10.2520">
    <property type="entry name" value="Cell wall hydrolase SleB, domain 1"/>
    <property type="match status" value="1"/>
</dbReference>
<feature type="region of interest" description="Disordered" evidence="1">
    <location>
        <begin position="285"/>
        <end position="330"/>
    </location>
</feature>
<dbReference type="Proteomes" id="UP000549617">
    <property type="component" value="Unassembled WGS sequence"/>
</dbReference>